<evidence type="ECO:0000313" key="3">
    <source>
        <dbReference type="Proteomes" id="UP000825799"/>
    </source>
</evidence>
<dbReference type="InterPro" id="IPR050879">
    <property type="entry name" value="Acyltransferase_3"/>
</dbReference>
<accession>A0ABX8WGB8</accession>
<organism evidence="2 3">
    <name type="scientific">Devosia salina</name>
    <dbReference type="NCBI Taxonomy" id="2860336"/>
    <lineage>
        <taxon>Bacteria</taxon>
        <taxon>Pseudomonadati</taxon>
        <taxon>Pseudomonadota</taxon>
        <taxon>Alphaproteobacteria</taxon>
        <taxon>Hyphomicrobiales</taxon>
        <taxon>Devosiaceae</taxon>
        <taxon>Devosia</taxon>
    </lineage>
</organism>
<gene>
    <name evidence="2" type="ORF">K1X15_04245</name>
</gene>
<keyword evidence="1" id="KW-0812">Transmembrane</keyword>
<dbReference type="RefSeq" id="WP_220306240.1">
    <property type="nucleotide sequence ID" value="NZ_CP080590.1"/>
</dbReference>
<dbReference type="PANTHER" id="PTHR23028">
    <property type="entry name" value="ACETYLTRANSFERASE"/>
    <property type="match status" value="1"/>
</dbReference>
<feature type="transmembrane region" description="Helical" evidence="1">
    <location>
        <begin position="62"/>
        <end position="85"/>
    </location>
</feature>
<keyword evidence="1" id="KW-1133">Transmembrane helix</keyword>
<protein>
    <recommendedName>
        <fullName evidence="4">Acyltransferase 3 domain-containing protein</fullName>
    </recommendedName>
</protein>
<proteinExistence type="predicted"/>
<reference evidence="2 3" key="1">
    <citation type="submission" date="2021-08" db="EMBL/GenBank/DDBJ databases">
        <title>Devosia salina sp. nov., isolated from the South China Sea sediment.</title>
        <authorList>
            <person name="Zhou Z."/>
        </authorList>
    </citation>
    <scope>NUCLEOTIDE SEQUENCE [LARGE SCALE GENOMIC DNA]</scope>
    <source>
        <strain evidence="2 3">SCS-3</strain>
    </source>
</reference>
<feature type="transmembrane region" description="Helical" evidence="1">
    <location>
        <begin position="20"/>
        <end position="41"/>
    </location>
</feature>
<evidence type="ECO:0000313" key="2">
    <source>
        <dbReference type="EMBL" id="QYO77786.1"/>
    </source>
</evidence>
<feature type="transmembrane region" description="Helical" evidence="1">
    <location>
        <begin position="133"/>
        <end position="152"/>
    </location>
</feature>
<name>A0ABX8WGB8_9HYPH</name>
<evidence type="ECO:0000256" key="1">
    <source>
        <dbReference type="SAM" id="Phobius"/>
    </source>
</evidence>
<keyword evidence="3" id="KW-1185">Reference proteome</keyword>
<feature type="transmembrane region" description="Helical" evidence="1">
    <location>
        <begin position="97"/>
        <end position="121"/>
    </location>
</feature>
<sequence length="183" mass="19199">MGALVYWFASRRHFTPGPLVELAVAGALIASLAAPAGLNAITTPGAVLLTGMLLAGSRQGSLVGNALSAAPLVSVGRLSYSLYLWHWPALIIGKWTIGTSALAVCLCLLVGFVLACLSYWLVERPIRTLRHSVLSALAVVCLLGALWPAFYFTSTIAPAQAQSANNFLPAMFKVPPPPAMARG</sequence>
<dbReference type="PANTHER" id="PTHR23028:SF53">
    <property type="entry name" value="ACYL_TRANSF_3 DOMAIN-CONTAINING PROTEIN"/>
    <property type="match status" value="1"/>
</dbReference>
<dbReference type="Proteomes" id="UP000825799">
    <property type="component" value="Chromosome"/>
</dbReference>
<dbReference type="EMBL" id="CP080590">
    <property type="protein sequence ID" value="QYO77786.1"/>
    <property type="molecule type" value="Genomic_DNA"/>
</dbReference>
<keyword evidence="1" id="KW-0472">Membrane</keyword>
<evidence type="ECO:0008006" key="4">
    <source>
        <dbReference type="Google" id="ProtNLM"/>
    </source>
</evidence>